<evidence type="ECO:0000259" key="14">
    <source>
        <dbReference type="Pfam" id="PF00482"/>
    </source>
</evidence>
<dbReference type="FunFam" id="1.20.81.30:FF:000001">
    <property type="entry name" value="Type II secretion system protein F"/>
    <property type="match status" value="2"/>
</dbReference>
<feature type="transmembrane region" description="Helical" evidence="13">
    <location>
        <begin position="169"/>
        <end position="190"/>
    </location>
</feature>
<evidence type="ECO:0000256" key="4">
    <source>
        <dbReference type="ARBA" id="ARBA00022475"/>
    </source>
</evidence>
<dbReference type="NCBIfam" id="TIGR02120">
    <property type="entry name" value="GspF"/>
    <property type="match status" value="1"/>
</dbReference>
<dbReference type="EMBL" id="CP001098">
    <property type="protein sequence ID" value="ACL69356.1"/>
    <property type="molecule type" value="Genomic_DNA"/>
</dbReference>
<dbReference type="PROSITE" id="PS00874">
    <property type="entry name" value="T2SP_F"/>
    <property type="match status" value="1"/>
</dbReference>
<evidence type="ECO:0000256" key="2">
    <source>
        <dbReference type="ARBA" id="ARBA00005745"/>
    </source>
</evidence>
<evidence type="ECO:0000256" key="1">
    <source>
        <dbReference type="ARBA" id="ARBA00004429"/>
    </source>
</evidence>
<evidence type="ECO:0000256" key="5">
    <source>
        <dbReference type="ARBA" id="ARBA00022519"/>
    </source>
</evidence>
<gene>
    <name evidence="15" type="ordered locus">Hore_05990</name>
</gene>
<keyword evidence="9" id="KW-0653">Protein transport</keyword>
<keyword evidence="5" id="KW-0997">Cell inner membrane</keyword>
<evidence type="ECO:0000313" key="15">
    <source>
        <dbReference type="EMBL" id="ACL69356.1"/>
    </source>
</evidence>
<organism evidence="15 16">
    <name type="scientific">Halothermothrix orenii (strain H 168 / OCM 544 / DSM 9562)</name>
    <dbReference type="NCBI Taxonomy" id="373903"/>
    <lineage>
        <taxon>Bacteria</taxon>
        <taxon>Bacillati</taxon>
        <taxon>Bacillota</taxon>
        <taxon>Clostridia</taxon>
        <taxon>Halanaerobiales</taxon>
        <taxon>Halothermotrichaceae</taxon>
        <taxon>Halothermothrix</taxon>
    </lineage>
</organism>
<dbReference type="InterPro" id="IPR011850">
    <property type="entry name" value="T2SS_GspF"/>
</dbReference>
<dbReference type="GO" id="GO:0015627">
    <property type="term" value="C:type II protein secretion system complex"/>
    <property type="evidence" value="ECO:0007669"/>
    <property type="project" value="InterPro"/>
</dbReference>
<dbReference type="GO" id="GO:0046872">
    <property type="term" value="F:metal ion binding"/>
    <property type="evidence" value="ECO:0007669"/>
    <property type="project" value="UniProtKB-KW"/>
</dbReference>
<feature type="transmembrane region" description="Helical" evidence="13">
    <location>
        <begin position="374"/>
        <end position="395"/>
    </location>
</feature>
<evidence type="ECO:0000256" key="13">
    <source>
        <dbReference type="SAM" id="Phobius"/>
    </source>
</evidence>
<keyword evidence="11 13" id="KW-0472">Membrane</keyword>
<dbReference type="KEGG" id="hor:Hore_05990"/>
<keyword evidence="7" id="KW-0479">Metal-binding</keyword>
<keyword evidence="16" id="KW-1185">Reference proteome</keyword>
<dbReference type="eggNOG" id="COG1459">
    <property type="taxonomic scope" value="Bacteria"/>
</dbReference>
<evidence type="ECO:0000313" key="16">
    <source>
        <dbReference type="Proteomes" id="UP000000719"/>
    </source>
</evidence>
<dbReference type="GO" id="GO:0015628">
    <property type="term" value="P:protein secretion by the type II secretion system"/>
    <property type="evidence" value="ECO:0007669"/>
    <property type="project" value="InterPro"/>
</dbReference>
<feature type="domain" description="Type II secretion system protein GspF" evidence="14">
    <location>
        <begin position="68"/>
        <end position="191"/>
    </location>
</feature>
<evidence type="ECO:0000256" key="6">
    <source>
        <dbReference type="ARBA" id="ARBA00022692"/>
    </source>
</evidence>
<accession>B8D2C9</accession>
<comment type="similarity">
    <text evidence="2 12">Belongs to the GSP F family.</text>
</comment>
<dbReference type="InterPro" id="IPR018076">
    <property type="entry name" value="T2SS_GspF_dom"/>
</dbReference>
<keyword evidence="8" id="KW-0106">Calcium</keyword>
<evidence type="ECO:0000256" key="11">
    <source>
        <dbReference type="ARBA" id="ARBA00023136"/>
    </source>
</evidence>
<dbReference type="STRING" id="373903.Hore_05990"/>
<feature type="transmembrane region" description="Helical" evidence="13">
    <location>
        <begin position="210"/>
        <end position="237"/>
    </location>
</feature>
<dbReference type="PANTHER" id="PTHR30012:SF0">
    <property type="entry name" value="TYPE II SECRETION SYSTEM PROTEIN F-RELATED"/>
    <property type="match status" value="1"/>
</dbReference>
<evidence type="ECO:0000256" key="3">
    <source>
        <dbReference type="ARBA" id="ARBA00022448"/>
    </source>
</evidence>
<feature type="transmembrane region" description="Helical" evidence="13">
    <location>
        <begin position="271"/>
        <end position="292"/>
    </location>
</feature>
<evidence type="ECO:0000256" key="7">
    <source>
        <dbReference type="ARBA" id="ARBA00022723"/>
    </source>
</evidence>
<comment type="subcellular location">
    <subcellularLocation>
        <location evidence="1">Cell inner membrane</location>
        <topology evidence="1">Multi-pass membrane protein</topology>
    </subcellularLocation>
    <subcellularLocation>
        <location evidence="12">Cell membrane</location>
        <topology evidence="12">Multi-pass membrane protein</topology>
    </subcellularLocation>
</comment>
<protein>
    <submittedName>
        <fullName evidence="15">Tfp pilus biogenesis protein PilC</fullName>
    </submittedName>
</protein>
<reference evidence="15 16" key="1">
    <citation type="journal article" date="2009" name="PLoS ONE">
        <title>Genome analysis of the anaerobic thermohalophilic bacterium Halothermothrix orenii.</title>
        <authorList>
            <person name="Mavromatis K."/>
            <person name="Ivanova N."/>
            <person name="Anderson I."/>
            <person name="Lykidis A."/>
            <person name="Hooper S.D."/>
            <person name="Sun H."/>
            <person name="Kunin V."/>
            <person name="Lapidus A."/>
            <person name="Hugenholtz P."/>
            <person name="Patel B."/>
            <person name="Kyrpides N.C."/>
        </authorList>
    </citation>
    <scope>NUCLEOTIDE SEQUENCE [LARGE SCALE GENOMIC DNA]</scope>
    <source>
        <strain evidence="16">H 168 / OCM 544 / DSM 9562</strain>
    </source>
</reference>
<keyword evidence="4" id="KW-1003">Cell membrane</keyword>
<name>B8D2C9_HALOH</name>
<dbReference type="Gene3D" id="1.20.81.30">
    <property type="entry name" value="Type II secretion system (T2SS), domain F"/>
    <property type="match status" value="2"/>
</dbReference>
<feature type="domain" description="Type II secretion system protein GspF" evidence="14">
    <location>
        <begin position="271"/>
        <end position="393"/>
    </location>
</feature>
<dbReference type="InterPro" id="IPR042094">
    <property type="entry name" value="T2SS_GspF_sf"/>
</dbReference>
<dbReference type="OrthoDB" id="9805682at2"/>
<dbReference type="RefSeq" id="WP_012635544.1">
    <property type="nucleotide sequence ID" value="NC_011899.1"/>
</dbReference>
<dbReference type="PANTHER" id="PTHR30012">
    <property type="entry name" value="GENERAL SECRETION PATHWAY PROTEIN"/>
    <property type="match status" value="1"/>
</dbReference>
<dbReference type="Pfam" id="PF00482">
    <property type="entry name" value="T2SSF"/>
    <property type="match status" value="2"/>
</dbReference>
<sequence length="401" mass="45060">MAPEFEYEAVSKSGERIKGTITADNSTVVARQLREEGYYITSIEEQVERKEINIQLSNRVKTKDLVLFTQQFSVLLNAGISLVEALDIMYDQVEHPRLKEVVRSIQEDVETGSSLTDALLKHPDVFPELYCQMVKAGEAGGVLDQVLEQLSAHYERQDEINSKVKSAMYYPVILLVVAVGVVIFLMTRVVPQFISLFSSMDVELPLPTRILIKLSTFLSSYWWALFGGLGLTVALLLKYKSTPEGRRRFDSLILKIPVFGKLMRKIYVSRFTNTLSILLTSGIDIISALAIVEEVVGNKVFSDVISRSRTQVSEGISLSRPLDESGEFPRMVIQMINVGEEAGSLDNMLQKVSDFYDKEVETSINNTVSLIEPLMIVVLAVIVGFIVMSIILPMFEMYEQF</sequence>
<dbReference type="InterPro" id="IPR001992">
    <property type="entry name" value="T2SS_GspF/T4SS_PilC_CS"/>
</dbReference>
<dbReference type="HOGENOM" id="CLU_035032_2_1_9"/>
<dbReference type="PRINTS" id="PR00812">
    <property type="entry name" value="BCTERIALGSPF"/>
</dbReference>
<proteinExistence type="inferred from homology"/>
<dbReference type="Proteomes" id="UP000000719">
    <property type="component" value="Chromosome"/>
</dbReference>
<keyword evidence="6 12" id="KW-0812">Transmembrane</keyword>
<evidence type="ECO:0000256" key="12">
    <source>
        <dbReference type="RuleBase" id="RU003923"/>
    </source>
</evidence>
<evidence type="ECO:0000256" key="9">
    <source>
        <dbReference type="ARBA" id="ARBA00022927"/>
    </source>
</evidence>
<evidence type="ECO:0000256" key="8">
    <source>
        <dbReference type="ARBA" id="ARBA00022837"/>
    </source>
</evidence>
<keyword evidence="10 13" id="KW-1133">Transmembrane helix</keyword>
<dbReference type="AlphaFoldDB" id="B8D2C9"/>
<dbReference type="GO" id="GO:0005886">
    <property type="term" value="C:plasma membrane"/>
    <property type="evidence" value="ECO:0007669"/>
    <property type="project" value="UniProtKB-SubCell"/>
</dbReference>
<evidence type="ECO:0000256" key="10">
    <source>
        <dbReference type="ARBA" id="ARBA00022989"/>
    </source>
</evidence>
<keyword evidence="3 12" id="KW-0813">Transport</keyword>
<dbReference type="InterPro" id="IPR003004">
    <property type="entry name" value="GspF/PilC"/>
</dbReference>